<evidence type="ECO:0000313" key="5">
    <source>
        <dbReference type="Proteomes" id="UP000051906"/>
    </source>
</evidence>
<dbReference type="PANTHER" id="PTHR34216:SF3">
    <property type="entry name" value="POLY-BETA-1,6-N-ACETYL-D-GLUCOSAMINE N-DEACETYLASE"/>
    <property type="match status" value="1"/>
</dbReference>
<dbReference type="GO" id="GO:0016810">
    <property type="term" value="F:hydrolase activity, acting on carbon-nitrogen (but not peptide) bonds"/>
    <property type="evidence" value="ECO:0007669"/>
    <property type="project" value="InterPro"/>
</dbReference>
<feature type="domain" description="NodB homology" evidence="3">
    <location>
        <begin position="122"/>
        <end position="294"/>
    </location>
</feature>
<comment type="subcellular location">
    <subcellularLocation>
        <location evidence="1">Secreted</location>
    </subcellularLocation>
</comment>
<organism evidence="4 5">
    <name type="scientific">Levilactobacillus paucivorans</name>
    <dbReference type="NCBI Taxonomy" id="616990"/>
    <lineage>
        <taxon>Bacteria</taxon>
        <taxon>Bacillati</taxon>
        <taxon>Bacillota</taxon>
        <taxon>Bacilli</taxon>
        <taxon>Lactobacillales</taxon>
        <taxon>Lactobacillaceae</taxon>
        <taxon>Levilactobacillus</taxon>
    </lineage>
</organism>
<evidence type="ECO:0000256" key="1">
    <source>
        <dbReference type="ARBA" id="ARBA00004613"/>
    </source>
</evidence>
<dbReference type="Pfam" id="PF01522">
    <property type="entry name" value="Polysacc_deac_1"/>
    <property type="match status" value="1"/>
</dbReference>
<dbReference type="STRING" id="616990.IV54_GL001296"/>
<dbReference type="SUPFAM" id="SSF88713">
    <property type="entry name" value="Glycoside hydrolase/deacetylase"/>
    <property type="match status" value="1"/>
</dbReference>
<dbReference type="AlphaFoldDB" id="A0A0R2LZ96"/>
<accession>A0A0R2LZ96</accession>
<evidence type="ECO:0000313" key="4">
    <source>
        <dbReference type="EMBL" id="KRO04509.1"/>
    </source>
</evidence>
<keyword evidence="5" id="KW-1185">Reference proteome</keyword>
<dbReference type="GO" id="GO:0005975">
    <property type="term" value="P:carbohydrate metabolic process"/>
    <property type="evidence" value="ECO:0007669"/>
    <property type="project" value="InterPro"/>
</dbReference>
<gene>
    <name evidence="4" type="ORF">IV54_GL001296</name>
</gene>
<reference evidence="4 5" key="1">
    <citation type="journal article" date="2015" name="Genome Announc.">
        <title>Expanding the biotechnology potential of lactobacilli through comparative genomics of 213 strains and associated genera.</title>
        <authorList>
            <person name="Sun Z."/>
            <person name="Harris H.M."/>
            <person name="McCann A."/>
            <person name="Guo C."/>
            <person name="Argimon S."/>
            <person name="Zhang W."/>
            <person name="Yang X."/>
            <person name="Jeffery I.B."/>
            <person name="Cooney J.C."/>
            <person name="Kagawa T.F."/>
            <person name="Liu W."/>
            <person name="Song Y."/>
            <person name="Salvetti E."/>
            <person name="Wrobel A."/>
            <person name="Rasinkangas P."/>
            <person name="Parkhill J."/>
            <person name="Rea M.C."/>
            <person name="O'Sullivan O."/>
            <person name="Ritari J."/>
            <person name="Douillard F.P."/>
            <person name="Paul Ross R."/>
            <person name="Yang R."/>
            <person name="Briner A.E."/>
            <person name="Felis G.E."/>
            <person name="de Vos W.M."/>
            <person name="Barrangou R."/>
            <person name="Klaenhammer T.R."/>
            <person name="Caufield P.W."/>
            <person name="Cui Y."/>
            <person name="Zhang H."/>
            <person name="O'Toole P.W."/>
        </authorList>
    </citation>
    <scope>NUCLEOTIDE SEQUENCE [LARGE SCALE GENOMIC DNA]</scope>
    <source>
        <strain evidence="4 5">DSM 22467</strain>
    </source>
</reference>
<dbReference type="PANTHER" id="PTHR34216">
    <property type="match status" value="1"/>
</dbReference>
<comment type="caution">
    <text evidence="4">The sequence shown here is derived from an EMBL/GenBank/DDBJ whole genome shotgun (WGS) entry which is preliminary data.</text>
</comment>
<dbReference type="InterPro" id="IPR002509">
    <property type="entry name" value="NODB_dom"/>
</dbReference>
<dbReference type="Gene3D" id="3.20.20.370">
    <property type="entry name" value="Glycoside hydrolase/deacetylase"/>
    <property type="match status" value="1"/>
</dbReference>
<dbReference type="InterPro" id="IPR051398">
    <property type="entry name" value="Polysacch_Deacetylase"/>
</dbReference>
<dbReference type="Proteomes" id="UP000051906">
    <property type="component" value="Unassembled WGS sequence"/>
</dbReference>
<dbReference type="InterPro" id="IPR011330">
    <property type="entry name" value="Glyco_hydro/deAcase_b/a-brl"/>
</dbReference>
<dbReference type="RefSeq" id="WP_057877881.1">
    <property type="nucleotide sequence ID" value="NZ_JQCA01000032.1"/>
</dbReference>
<sequence>MSRLFRKGLLVTLLVTLFFTLGWTAHRQADQQQHMQAGYALPAQYQKVQNGIMVFCYHRVLQDSLPTRLVQGLSNNSQLHEFNVPLDQFKSQMKFLKAHHVQVISADTMTQMVRSGKPIHGKYAVLSFDDIDRTVIDNAIPVMKHYNFPFTTFIITGNTGEYREGTQLATWRQIRTAQKSAGSLMTLGLHTHNLHHLNAHFQPVFMQPHFVGRFQRDFALSKRELKQHTGVSATSFAFPYGSGTTQINQFLASQRLGWVATLNSGIVTDQTDLNATPRIVVNQESWPSMKTWLS</sequence>
<proteinExistence type="predicted"/>
<dbReference type="GO" id="GO:0005576">
    <property type="term" value="C:extracellular region"/>
    <property type="evidence" value="ECO:0007669"/>
    <property type="project" value="UniProtKB-SubCell"/>
</dbReference>
<name>A0A0R2LZ96_9LACO</name>
<dbReference type="PROSITE" id="PS51677">
    <property type="entry name" value="NODB"/>
    <property type="match status" value="1"/>
</dbReference>
<protein>
    <recommendedName>
        <fullName evidence="3">NodB homology domain-containing protein</fullName>
    </recommendedName>
</protein>
<dbReference type="EMBL" id="JQCA01000032">
    <property type="protein sequence ID" value="KRO04509.1"/>
    <property type="molecule type" value="Genomic_DNA"/>
</dbReference>
<keyword evidence="2" id="KW-0732">Signal</keyword>
<evidence type="ECO:0000259" key="3">
    <source>
        <dbReference type="PROSITE" id="PS51677"/>
    </source>
</evidence>
<dbReference type="PATRIC" id="fig|616990.3.peg.1387"/>
<dbReference type="OrthoDB" id="9778320at2"/>
<evidence type="ECO:0000256" key="2">
    <source>
        <dbReference type="ARBA" id="ARBA00022729"/>
    </source>
</evidence>